<gene>
    <name evidence="7" type="ORF">SAMN05421760_10248</name>
</gene>
<keyword evidence="3 5" id="KW-1133">Transmembrane helix</keyword>
<dbReference type="SUPFAM" id="SSF103481">
    <property type="entry name" value="Multidrug resistance efflux transporter EmrE"/>
    <property type="match status" value="2"/>
</dbReference>
<dbReference type="AlphaFoldDB" id="A0A1N7JWP7"/>
<dbReference type="EMBL" id="FTOE01000002">
    <property type="protein sequence ID" value="SIS53624.1"/>
    <property type="molecule type" value="Genomic_DNA"/>
</dbReference>
<dbReference type="Proteomes" id="UP000185999">
    <property type="component" value="Unassembled WGS sequence"/>
</dbReference>
<dbReference type="STRING" id="619304.SAMN05421760_10248"/>
<keyword evidence="2 5" id="KW-0812">Transmembrane</keyword>
<evidence type="ECO:0000256" key="1">
    <source>
        <dbReference type="ARBA" id="ARBA00004141"/>
    </source>
</evidence>
<reference evidence="8" key="1">
    <citation type="submission" date="2017-01" db="EMBL/GenBank/DDBJ databases">
        <authorList>
            <person name="Varghese N."/>
            <person name="Submissions S."/>
        </authorList>
    </citation>
    <scope>NUCLEOTIDE SEQUENCE [LARGE SCALE GENOMIC DNA]</scope>
    <source>
        <strain evidence="8">DSM 22306</strain>
    </source>
</reference>
<evidence type="ECO:0000259" key="6">
    <source>
        <dbReference type="Pfam" id="PF00892"/>
    </source>
</evidence>
<dbReference type="Pfam" id="PF00892">
    <property type="entry name" value="EamA"/>
    <property type="match status" value="2"/>
</dbReference>
<dbReference type="PANTHER" id="PTHR22911">
    <property type="entry name" value="ACYL-MALONYL CONDENSING ENZYME-RELATED"/>
    <property type="match status" value="1"/>
</dbReference>
<dbReference type="RefSeq" id="WP_054340897.1">
    <property type="nucleotide sequence ID" value="NZ_FTOE01000002.1"/>
</dbReference>
<evidence type="ECO:0000313" key="7">
    <source>
        <dbReference type="EMBL" id="SIS53624.1"/>
    </source>
</evidence>
<name>A0A1N7JWP7_9GAMM</name>
<evidence type="ECO:0000256" key="3">
    <source>
        <dbReference type="ARBA" id="ARBA00022989"/>
    </source>
</evidence>
<dbReference type="OrthoDB" id="148351at2"/>
<evidence type="ECO:0000256" key="4">
    <source>
        <dbReference type="ARBA" id="ARBA00023136"/>
    </source>
</evidence>
<feature type="domain" description="EamA" evidence="6">
    <location>
        <begin position="148"/>
        <end position="276"/>
    </location>
</feature>
<protein>
    <submittedName>
        <fullName evidence="7">EamA domain-containing membrane protein RarD</fullName>
    </submittedName>
</protein>
<feature type="domain" description="EamA" evidence="6">
    <location>
        <begin position="8"/>
        <end position="139"/>
    </location>
</feature>
<dbReference type="InterPro" id="IPR037185">
    <property type="entry name" value="EmrE-like"/>
</dbReference>
<feature type="transmembrane region" description="Helical" evidence="5">
    <location>
        <begin position="68"/>
        <end position="89"/>
    </location>
</feature>
<dbReference type="PANTHER" id="PTHR22911:SF6">
    <property type="entry name" value="SOLUTE CARRIER FAMILY 35 MEMBER G1"/>
    <property type="match status" value="1"/>
</dbReference>
<keyword evidence="8" id="KW-1185">Reference proteome</keyword>
<keyword evidence="4 5" id="KW-0472">Membrane</keyword>
<feature type="transmembrane region" description="Helical" evidence="5">
    <location>
        <begin position="95"/>
        <end position="115"/>
    </location>
</feature>
<dbReference type="Gene3D" id="1.10.3730.20">
    <property type="match status" value="1"/>
</dbReference>
<evidence type="ECO:0000256" key="2">
    <source>
        <dbReference type="ARBA" id="ARBA00022692"/>
    </source>
</evidence>
<feature type="transmembrane region" description="Helical" evidence="5">
    <location>
        <begin position="261"/>
        <end position="279"/>
    </location>
</feature>
<feature type="transmembrane region" description="Helical" evidence="5">
    <location>
        <begin position="206"/>
        <end position="224"/>
    </location>
</feature>
<sequence>MIDNSLYKGALLILLAELFLVFSGMVIKQITGELPTELIVFMRNLFGLMLLMPWLLRNGRKAIRTSLLRFHFMRAAVGVTAMGCLYYSWGHLPLAQAALLKQTAPFFMPLIALYWLGERISWLSKLSIIVGFVGVYVVLNPHQGSLNLAVIIAVAGAMLGALAKVTIRRMVGTESPQRIVFYFAFFSALLSAIPALLVWQTPTTPQFGWLLLLAVTSTIAQLLLSKGYSYAPAGQLGPFTYGSVVFAALFGWWIWAESLGWNTWIGMVLITLAGLMAMWKTREGKRG</sequence>
<feature type="transmembrane region" description="Helical" evidence="5">
    <location>
        <begin position="179"/>
        <end position="200"/>
    </location>
</feature>
<evidence type="ECO:0000256" key="5">
    <source>
        <dbReference type="SAM" id="Phobius"/>
    </source>
</evidence>
<feature type="transmembrane region" description="Helical" evidence="5">
    <location>
        <begin position="236"/>
        <end position="255"/>
    </location>
</feature>
<comment type="subcellular location">
    <subcellularLocation>
        <location evidence="1">Membrane</location>
        <topology evidence="1">Multi-pass membrane protein</topology>
    </subcellularLocation>
</comment>
<dbReference type="InterPro" id="IPR000620">
    <property type="entry name" value="EamA_dom"/>
</dbReference>
<feature type="transmembrane region" description="Helical" evidence="5">
    <location>
        <begin position="145"/>
        <end position="167"/>
    </location>
</feature>
<feature type="transmembrane region" description="Helical" evidence="5">
    <location>
        <begin position="122"/>
        <end position="139"/>
    </location>
</feature>
<dbReference type="GO" id="GO:0016020">
    <property type="term" value="C:membrane"/>
    <property type="evidence" value="ECO:0007669"/>
    <property type="project" value="UniProtKB-SubCell"/>
</dbReference>
<feature type="transmembrane region" description="Helical" evidence="5">
    <location>
        <begin position="38"/>
        <end position="56"/>
    </location>
</feature>
<organism evidence="7 8">
    <name type="scientific">Neptunomonas antarctica</name>
    <dbReference type="NCBI Taxonomy" id="619304"/>
    <lineage>
        <taxon>Bacteria</taxon>
        <taxon>Pseudomonadati</taxon>
        <taxon>Pseudomonadota</taxon>
        <taxon>Gammaproteobacteria</taxon>
        <taxon>Oceanospirillales</taxon>
        <taxon>Oceanospirillaceae</taxon>
        <taxon>Neptunomonas</taxon>
    </lineage>
</organism>
<evidence type="ECO:0000313" key="8">
    <source>
        <dbReference type="Proteomes" id="UP000185999"/>
    </source>
</evidence>
<accession>A0A1N7JWP7</accession>
<proteinExistence type="predicted"/>